<proteinExistence type="predicted"/>
<dbReference type="Proteomes" id="UP000838748">
    <property type="component" value="Unassembled WGS sequence"/>
</dbReference>
<evidence type="ECO:0000313" key="2">
    <source>
        <dbReference type="Proteomes" id="UP000838748"/>
    </source>
</evidence>
<sequence>MMVSHTFDGNSELDLQERAYGSCLDIIQSHVVERLYAFQTNELDKIANIFIRLDGFDHRPWKFFHDCIADVARFDRQITSTSINNAWTVQEWHEEFSGRLSALLNSEPHLSKYLALAIIYPNPSPLGIEAEDYIEFSIVSHYQSKLEKLDNYKVFFSSSSSETSH</sequence>
<dbReference type="RefSeq" id="WP_237360602.1">
    <property type="nucleotide sequence ID" value="NZ_CAKLDM010000001.1"/>
</dbReference>
<keyword evidence="2" id="KW-1185">Reference proteome</keyword>
<reference evidence="1" key="1">
    <citation type="submission" date="2021-11" db="EMBL/GenBank/DDBJ databases">
        <authorList>
            <person name="Rodrigo-Torres L."/>
            <person name="Arahal R. D."/>
            <person name="Lucena T."/>
        </authorList>
    </citation>
    <scope>NUCLEOTIDE SEQUENCE</scope>
    <source>
        <strain evidence="1">CECT 7928</strain>
    </source>
</reference>
<gene>
    <name evidence="1" type="ORF">VMF7928_01258</name>
</gene>
<organism evidence="1 2">
    <name type="scientific">Vibrio marisflavi CECT 7928</name>
    <dbReference type="NCBI Taxonomy" id="634439"/>
    <lineage>
        <taxon>Bacteria</taxon>
        <taxon>Pseudomonadati</taxon>
        <taxon>Pseudomonadota</taxon>
        <taxon>Gammaproteobacteria</taxon>
        <taxon>Vibrionales</taxon>
        <taxon>Vibrionaceae</taxon>
        <taxon>Vibrio</taxon>
    </lineage>
</organism>
<comment type="caution">
    <text evidence="1">The sequence shown here is derived from an EMBL/GenBank/DDBJ whole genome shotgun (WGS) entry which is preliminary data.</text>
</comment>
<protein>
    <submittedName>
        <fullName evidence="1">Uncharacterized protein</fullName>
    </submittedName>
</protein>
<accession>A0ABM9A1U4</accession>
<evidence type="ECO:0000313" key="1">
    <source>
        <dbReference type="EMBL" id="CAH0537706.1"/>
    </source>
</evidence>
<name>A0ABM9A1U4_9VIBR</name>
<dbReference type="EMBL" id="CAKLDM010000001">
    <property type="protein sequence ID" value="CAH0537706.1"/>
    <property type="molecule type" value="Genomic_DNA"/>
</dbReference>